<evidence type="ECO:0000256" key="2">
    <source>
        <dbReference type="ARBA" id="ARBA00003215"/>
    </source>
</evidence>
<evidence type="ECO:0000256" key="5">
    <source>
        <dbReference type="ARBA" id="ARBA00022723"/>
    </source>
</evidence>
<comment type="similarity">
    <text evidence="3">Belongs to the purine nucleoside phosphorylase YfiH/LACC1 family.</text>
</comment>
<evidence type="ECO:0000256" key="9">
    <source>
        <dbReference type="ARBA" id="ARBA00047989"/>
    </source>
</evidence>
<comment type="catalytic activity">
    <reaction evidence="1">
        <text>inosine + phosphate = alpha-D-ribose 1-phosphate + hypoxanthine</text>
        <dbReference type="Rhea" id="RHEA:27646"/>
        <dbReference type="ChEBI" id="CHEBI:17368"/>
        <dbReference type="ChEBI" id="CHEBI:17596"/>
        <dbReference type="ChEBI" id="CHEBI:43474"/>
        <dbReference type="ChEBI" id="CHEBI:57720"/>
        <dbReference type="EC" id="2.4.2.1"/>
    </reaction>
    <physiologicalReaction direction="left-to-right" evidence="1">
        <dbReference type="Rhea" id="RHEA:27647"/>
    </physiologicalReaction>
</comment>
<keyword evidence="4" id="KW-0808">Transferase</keyword>
<dbReference type="GO" id="GO:0005507">
    <property type="term" value="F:copper ion binding"/>
    <property type="evidence" value="ECO:0007669"/>
    <property type="project" value="TreeGrafter"/>
</dbReference>
<evidence type="ECO:0000256" key="6">
    <source>
        <dbReference type="ARBA" id="ARBA00022801"/>
    </source>
</evidence>
<reference evidence="12" key="1">
    <citation type="submission" date="2021-01" db="EMBL/GenBank/DDBJ databases">
        <title>Whole genome shotgun sequence of Planotetraspora silvatica NBRC 100141.</title>
        <authorList>
            <person name="Komaki H."/>
            <person name="Tamura T."/>
        </authorList>
    </citation>
    <scope>NUCLEOTIDE SEQUENCE</scope>
    <source>
        <strain evidence="12">NBRC 100141</strain>
    </source>
</reference>
<sequence>MPMTTLLSHGPPAPAITAGFSTRPDGNVSLALGDDPAAVHRTRAAILDAAGLGGLPVATVRQVHGARCVTVDPFYLEREPYQADGMVTASPRIVLMIGVADCVPIVLADPFAGCVGVLHAGWRGLHAGIVEAGINALVALGGDPGRIHAWLGPSICPDCYPVGQHTRAQVTRRYPQGAAVTPAGEGSLDLIAASVEALRNAGVDKRDIVGECTLENPARWFSRRRDGRSGVQAALVAISR</sequence>
<comment type="catalytic activity">
    <reaction evidence="10">
        <text>adenosine + phosphate = alpha-D-ribose 1-phosphate + adenine</text>
        <dbReference type="Rhea" id="RHEA:27642"/>
        <dbReference type="ChEBI" id="CHEBI:16335"/>
        <dbReference type="ChEBI" id="CHEBI:16708"/>
        <dbReference type="ChEBI" id="CHEBI:43474"/>
        <dbReference type="ChEBI" id="CHEBI:57720"/>
        <dbReference type="EC" id="2.4.2.1"/>
    </reaction>
    <physiologicalReaction direction="left-to-right" evidence="10">
        <dbReference type="Rhea" id="RHEA:27643"/>
    </physiologicalReaction>
</comment>
<evidence type="ECO:0000256" key="11">
    <source>
        <dbReference type="ARBA" id="ARBA00049893"/>
    </source>
</evidence>
<evidence type="ECO:0000256" key="3">
    <source>
        <dbReference type="ARBA" id="ARBA00007353"/>
    </source>
</evidence>
<proteinExistence type="inferred from homology"/>
<name>A0A8J3UP69_9ACTN</name>
<evidence type="ECO:0000256" key="7">
    <source>
        <dbReference type="ARBA" id="ARBA00022833"/>
    </source>
</evidence>
<comment type="caution">
    <text evidence="12">The sequence shown here is derived from an EMBL/GenBank/DDBJ whole genome shotgun (WGS) entry which is preliminary data.</text>
</comment>
<dbReference type="Pfam" id="PF02578">
    <property type="entry name" value="Cu-oxidase_4"/>
    <property type="match status" value="1"/>
</dbReference>
<dbReference type="EMBL" id="BOOQ01000024">
    <property type="protein sequence ID" value="GII47382.1"/>
    <property type="molecule type" value="Genomic_DNA"/>
</dbReference>
<evidence type="ECO:0000313" key="12">
    <source>
        <dbReference type="EMBL" id="GII47382.1"/>
    </source>
</evidence>
<protein>
    <submittedName>
        <fullName evidence="12">Laccase domain protein</fullName>
    </submittedName>
</protein>
<dbReference type="InterPro" id="IPR003730">
    <property type="entry name" value="Cu_polyphenol_OxRdtase"/>
</dbReference>
<keyword evidence="13" id="KW-1185">Reference proteome</keyword>
<organism evidence="12 13">
    <name type="scientific">Planotetraspora silvatica</name>
    <dbReference type="NCBI Taxonomy" id="234614"/>
    <lineage>
        <taxon>Bacteria</taxon>
        <taxon>Bacillati</taxon>
        <taxon>Actinomycetota</taxon>
        <taxon>Actinomycetes</taxon>
        <taxon>Streptosporangiales</taxon>
        <taxon>Streptosporangiaceae</taxon>
        <taxon>Planotetraspora</taxon>
    </lineage>
</organism>
<gene>
    <name evidence="12" type="ORF">Psi02_38060</name>
</gene>
<comment type="function">
    <text evidence="2">Purine nucleoside enzyme that catalyzes the phosphorolysis of adenosine and inosine nucleosides, yielding D-ribose 1-phosphate and the respective free bases, adenine and hypoxanthine. Also catalyzes the phosphorolysis of S-methyl-5'-thioadenosine into adenine and S-methyl-5-thio-alpha-D-ribose 1-phosphate. Also has adenosine deaminase activity.</text>
</comment>
<accession>A0A8J3UP69</accession>
<evidence type="ECO:0000256" key="8">
    <source>
        <dbReference type="ARBA" id="ARBA00023008"/>
    </source>
</evidence>
<dbReference type="SUPFAM" id="SSF64438">
    <property type="entry name" value="CNF1/YfiH-like putative cysteine hydrolases"/>
    <property type="match status" value="1"/>
</dbReference>
<dbReference type="Gene3D" id="3.60.140.10">
    <property type="entry name" value="CNF1/YfiH-like putative cysteine hydrolases"/>
    <property type="match status" value="1"/>
</dbReference>
<keyword evidence="7" id="KW-0862">Zinc</keyword>
<dbReference type="GO" id="GO:0016787">
    <property type="term" value="F:hydrolase activity"/>
    <property type="evidence" value="ECO:0007669"/>
    <property type="project" value="UniProtKB-KW"/>
</dbReference>
<keyword evidence="8" id="KW-0186">Copper</keyword>
<evidence type="ECO:0000256" key="1">
    <source>
        <dbReference type="ARBA" id="ARBA00000553"/>
    </source>
</evidence>
<keyword evidence="5" id="KW-0479">Metal-binding</keyword>
<dbReference type="PANTHER" id="PTHR30616">
    <property type="entry name" value="UNCHARACTERIZED PROTEIN YFIH"/>
    <property type="match status" value="1"/>
</dbReference>
<dbReference type="InterPro" id="IPR011324">
    <property type="entry name" value="Cytotoxic_necrot_fac-like_cat"/>
</dbReference>
<dbReference type="AlphaFoldDB" id="A0A8J3UP69"/>
<evidence type="ECO:0000313" key="13">
    <source>
        <dbReference type="Proteomes" id="UP000644610"/>
    </source>
</evidence>
<dbReference type="GO" id="GO:0017061">
    <property type="term" value="F:S-methyl-5-thioadenosine phosphorylase activity"/>
    <property type="evidence" value="ECO:0007669"/>
    <property type="project" value="UniProtKB-EC"/>
</dbReference>
<dbReference type="InterPro" id="IPR038371">
    <property type="entry name" value="Cu_polyphenol_OxRdtase_sf"/>
</dbReference>
<comment type="catalytic activity">
    <reaction evidence="9">
        <text>adenosine + H2O + H(+) = inosine + NH4(+)</text>
        <dbReference type="Rhea" id="RHEA:24408"/>
        <dbReference type="ChEBI" id="CHEBI:15377"/>
        <dbReference type="ChEBI" id="CHEBI:15378"/>
        <dbReference type="ChEBI" id="CHEBI:16335"/>
        <dbReference type="ChEBI" id="CHEBI:17596"/>
        <dbReference type="ChEBI" id="CHEBI:28938"/>
        <dbReference type="EC" id="3.5.4.4"/>
    </reaction>
    <physiologicalReaction direction="left-to-right" evidence="9">
        <dbReference type="Rhea" id="RHEA:24409"/>
    </physiologicalReaction>
</comment>
<comment type="catalytic activity">
    <reaction evidence="11">
        <text>S-methyl-5'-thioadenosine + phosphate = 5-(methylsulfanyl)-alpha-D-ribose 1-phosphate + adenine</text>
        <dbReference type="Rhea" id="RHEA:11852"/>
        <dbReference type="ChEBI" id="CHEBI:16708"/>
        <dbReference type="ChEBI" id="CHEBI:17509"/>
        <dbReference type="ChEBI" id="CHEBI:43474"/>
        <dbReference type="ChEBI" id="CHEBI:58533"/>
        <dbReference type="EC" id="2.4.2.28"/>
    </reaction>
    <physiologicalReaction direction="left-to-right" evidence="11">
        <dbReference type="Rhea" id="RHEA:11853"/>
    </physiologicalReaction>
</comment>
<dbReference type="Proteomes" id="UP000644610">
    <property type="component" value="Unassembled WGS sequence"/>
</dbReference>
<evidence type="ECO:0000256" key="4">
    <source>
        <dbReference type="ARBA" id="ARBA00022679"/>
    </source>
</evidence>
<keyword evidence="6" id="KW-0378">Hydrolase</keyword>
<dbReference type="PANTHER" id="PTHR30616:SF2">
    <property type="entry name" value="PURINE NUCLEOSIDE PHOSPHORYLASE LACC1"/>
    <property type="match status" value="1"/>
</dbReference>
<evidence type="ECO:0000256" key="10">
    <source>
        <dbReference type="ARBA" id="ARBA00048968"/>
    </source>
</evidence>
<dbReference type="CDD" id="cd16833">
    <property type="entry name" value="YfiH"/>
    <property type="match status" value="1"/>
</dbReference>